<organism evidence="2">
    <name type="scientific">Tanacetum cinerariifolium</name>
    <name type="common">Dalmatian daisy</name>
    <name type="synonym">Chrysanthemum cinerariifolium</name>
    <dbReference type="NCBI Taxonomy" id="118510"/>
    <lineage>
        <taxon>Eukaryota</taxon>
        <taxon>Viridiplantae</taxon>
        <taxon>Streptophyta</taxon>
        <taxon>Embryophyta</taxon>
        <taxon>Tracheophyta</taxon>
        <taxon>Spermatophyta</taxon>
        <taxon>Magnoliopsida</taxon>
        <taxon>eudicotyledons</taxon>
        <taxon>Gunneridae</taxon>
        <taxon>Pentapetalae</taxon>
        <taxon>asterids</taxon>
        <taxon>campanulids</taxon>
        <taxon>Asterales</taxon>
        <taxon>Asteraceae</taxon>
        <taxon>Asteroideae</taxon>
        <taxon>Anthemideae</taxon>
        <taxon>Anthemidinae</taxon>
        <taxon>Tanacetum</taxon>
    </lineage>
</organism>
<sequence length="266" mass="29563">GRYNHADYPIDGRDKEDESFGDDADDEDEEEASEDDDEEEEHLAPANSSVVPTVDHVPLAKDTEAFKTDDFTPTPPSPRLHKARIFSYLLSHTPSPTLPLPSPPTHTSPTYAKAPLGYKAAMIQWRAASPSTHHPLEIPSLPLLLPSTTHRDDLPEANMLLQKRACFTAPTGRFEVRESSSAAAARQARHTLAYRVDYGFVDTVDASIYAAKSRAMITVEKVNKRVTNLATSQRQDAQELYVHCEDAQDDQALLRDQVSISTRGRR</sequence>
<dbReference type="EMBL" id="BKCJ010497261">
    <property type="protein sequence ID" value="GFA83598.1"/>
    <property type="molecule type" value="Genomic_DNA"/>
</dbReference>
<protein>
    <submittedName>
        <fullName evidence="2">Uncharacterized protein</fullName>
    </submittedName>
</protein>
<feature type="compositionally biased region" description="Acidic residues" evidence="1">
    <location>
        <begin position="19"/>
        <end position="41"/>
    </location>
</feature>
<dbReference type="AlphaFoldDB" id="A0A699KAI4"/>
<gene>
    <name evidence="2" type="ORF">Tci_655570</name>
</gene>
<name>A0A699KAI4_TANCI</name>
<comment type="caution">
    <text evidence="2">The sequence shown here is derived from an EMBL/GenBank/DDBJ whole genome shotgun (WGS) entry which is preliminary data.</text>
</comment>
<accession>A0A699KAI4</accession>
<feature type="compositionally biased region" description="Basic and acidic residues" evidence="1">
    <location>
        <begin position="1"/>
        <end position="18"/>
    </location>
</feature>
<feature type="non-terminal residue" evidence="2">
    <location>
        <position position="1"/>
    </location>
</feature>
<reference evidence="2" key="1">
    <citation type="journal article" date="2019" name="Sci. Rep.">
        <title>Draft genome of Tanacetum cinerariifolium, the natural source of mosquito coil.</title>
        <authorList>
            <person name="Yamashiro T."/>
            <person name="Shiraishi A."/>
            <person name="Satake H."/>
            <person name="Nakayama K."/>
        </authorList>
    </citation>
    <scope>NUCLEOTIDE SEQUENCE</scope>
</reference>
<evidence type="ECO:0000313" key="2">
    <source>
        <dbReference type="EMBL" id="GFA83598.1"/>
    </source>
</evidence>
<evidence type="ECO:0000256" key="1">
    <source>
        <dbReference type="SAM" id="MobiDB-lite"/>
    </source>
</evidence>
<proteinExistence type="predicted"/>
<feature type="region of interest" description="Disordered" evidence="1">
    <location>
        <begin position="1"/>
        <end position="54"/>
    </location>
</feature>